<organism evidence="2 3">
    <name type="scientific">Austropuccinia psidii MF-1</name>
    <dbReference type="NCBI Taxonomy" id="1389203"/>
    <lineage>
        <taxon>Eukaryota</taxon>
        <taxon>Fungi</taxon>
        <taxon>Dikarya</taxon>
        <taxon>Basidiomycota</taxon>
        <taxon>Pucciniomycotina</taxon>
        <taxon>Pucciniomycetes</taxon>
        <taxon>Pucciniales</taxon>
        <taxon>Sphaerophragmiaceae</taxon>
        <taxon>Austropuccinia</taxon>
    </lineage>
</organism>
<dbReference type="EMBL" id="AVOT02006666">
    <property type="protein sequence ID" value="MBW0482144.1"/>
    <property type="molecule type" value="Genomic_DNA"/>
</dbReference>
<evidence type="ECO:0000313" key="2">
    <source>
        <dbReference type="EMBL" id="MBW0482144.1"/>
    </source>
</evidence>
<keyword evidence="3" id="KW-1185">Reference proteome</keyword>
<dbReference type="Proteomes" id="UP000765509">
    <property type="component" value="Unassembled WGS sequence"/>
</dbReference>
<comment type="caution">
    <text evidence="2">The sequence shown here is derived from an EMBL/GenBank/DDBJ whole genome shotgun (WGS) entry which is preliminary data.</text>
</comment>
<dbReference type="AlphaFoldDB" id="A0A9Q3CBI3"/>
<gene>
    <name evidence="2" type="ORF">O181_021859</name>
</gene>
<name>A0A9Q3CBI3_9BASI</name>
<feature type="region of interest" description="Disordered" evidence="1">
    <location>
        <begin position="1"/>
        <end position="20"/>
    </location>
</feature>
<evidence type="ECO:0000256" key="1">
    <source>
        <dbReference type="SAM" id="MobiDB-lite"/>
    </source>
</evidence>
<evidence type="ECO:0000313" key="3">
    <source>
        <dbReference type="Proteomes" id="UP000765509"/>
    </source>
</evidence>
<sequence>MFASQGASGPTLLQSDQPVSHQSEPLLLTIMQQMTRIMANFQAASVSESSRPPAFQTSSMKAPECFDGTQPFKIKRFIQYCQFIFI</sequence>
<accession>A0A9Q3CBI3</accession>
<protein>
    <submittedName>
        <fullName evidence="2">Uncharacterized protein</fullName>
    </submittedName>
</protein>
<proteinExistence type="predicted"/>
<reference evidence="2" key="1">
    <citation type="submission" date="2021-03" db="EMBL/GenBank/DDBJ databases">
        <title>Draft genome sequence of rust myrtle Austropuccinia psidii MF-1, a brazilian biotype.</title>
        <authorList>
            <person name="Quecine M.C."/>
            <person name="Pachon D.M.R."/>
            <person name="Bonatelli M.L."/>
            <person name="Correr F.H."/>
            <person name="Franceschini L.M."/>
            <person name="Leite T.F."/>
            <person name="Margarido G.R.A."/>
            <person name="Almeida C.A."/>
            <person name="Ferrarezi J.A."/>
            <person name="Labate C.A."/>
        </authorList>
    </citation>
    <scope>NUCLEOTIDE SEQUENCE</scope>
    <source>
        <strain evidence="2">MF-1</strain>
    </source>
</reference>